<evidence type="ECO:0000313" key="3">
    <source>
        <dbReference type="Proteomes" id="UP000239576"/>
    </source>
</evidence>
<comment type="caution">
    <text evidence="2">The sequence shown here is derived from an EMBL/GenBank/DDBJ whole genome shotgun (WGS) entry which is preliminary data.</text>
</comment>
<protein>
    <submittedName>
        <fullName evidence="2">Uncharacterized protein</fullName>
    </submittedName>
</protein>
<gene>
    <name evidence="2" type="ORF">C7B82_10170</name>
</gene>
<accession>A0A2T1EAX7</accession>
<reference evidence="3" key="1">
    <citation type="submission" date="2018-02" db="EMBL/GenBank/DDBJ databases">
        <authorList>
            <person name="Moore K."/>
            <person name="Momper L."/>
        </authorList>
    </citation>
    <scope>NUCLEOTIDE SEQUENCE [LARGE SCALE GENOMIC DNA]</scope>
    <source>
        <strain evidence="3">ULC18</strain>
    </source>
</reference>
<proteinExistence type="predicted"/>
<reference evidence="2 3" key="2">
    <citation type="submission" date="2018-03" db="EMBL/GenBank/DDBJ databases">
        <title>The ancient ancestry and fast evolution of plastids.</title>
        <authorList>
            <person name="Moore K.R."/>
            <person name="Magnabosco C."/>
            <person name="Momper L."/>
            <person name="Gold D.A."/>
            <person name="Bosak T."/>
            <person name="Fournier G.P."/>
        </authorList>
    </citation>
    <scope>NUCLEOTIDE SEQUENCE [LARGE SCALE GENOMIC DNA]</scope>
    <source>
        <strain evidence="2 3">ULC18</strain>
    </source>
</reference>
<evidence type="ECO:0000256" key="1">
    <source>
        <dbReference type="SAM" id="MobiDB-lite"/>
    </source>
</evidence>
<dbReference type="EMBL" id="PVWK01000057">
    <property type="protein sequence ID" value="PSB29909.1"/>
    <property type="molecule type" value="Genomic_DNA"/>
</dbReference>
<sequence>MLQGGVTMLADGFTEAIDLVGPVFTGAGDVGACNFDLIGWLRWLAAGDGVDDAEVAVMLADDLERTGGALAAGNELSFVATLRDEGGALALHPDPHDVEELTDLDGAGGVG</sequence>
<feature type="region of interest" description="Disordered" evidence="1">
    <location>
        <begin position="91"/>
        <end position="111"/>
    </location>
</feature>
<name>A0A2T1EAX7_9CYAN</name>
<dbReference type="Proteomes" id="UP000239576">
    <property type="component" value="Unassembled WGS sequence"/>
</dbReference>
<dbReference type="AlphaFoldDB" id="A0A2T1EAX7"/>
<keyword evidence="3" id="KW-1185">Reference proteome</keyword>
<evidence type="ECO:0000313" key="2">
    <source>
        <dbReference type="EMBL" id="PSB29909.1"/>
    </source>
</evidence>
<organism evidence="2 3">
    <name type="scientific">Stenomitos frigidus ULC18</name>
    <dbReference type="NCBI Taxonomy" id="2107698"/>
    <lineage>
        <taxon>Bacteria</taxon>
        <taxon>Bacillati</taxon>
        <taxon>Cyanobacteriota</taxon>
        <taxon>Cyanophyceae</taxon>
        <taxon>Leptolyngbyales</taxon>
        <taxon>Leptolyngbyaceae</taxon>
        <taxon>Stenomitos</taxon>
    </lineage>
</organism>